<organism evidence="15 16">
    <name type="scientific">Electrophorus voltai</name>
    <dbReference type="NCBI Taxonomy" id="2609070"/>
    <lineage>
        <taxon>Eukaryota</taxon>
        <taxon>Metazoa</taxon>
        <taxon>Chordata</taxon>
        <taxon>Craniata</taxon>
        <taxon>Vertebrata</taxon>
        <taxon>Euteleostomi</taxon>
        <taxon>Actinopterygii</taxon>
        <taxon>Neopterygii</taxon>
        <taxon>Teleostei</taxon>
        <taxon>Ostariophysi</taxon>
        <taxon>Gymnotiformes</taxon>
        <taxon>Gymnotoidei</taxon>
        <taxon>Gymnotidae</taxon>
        <taxon>Electrophorus</taxon>
    </lineage>
</organism>
<evidence type="ECO:0000256" key="11">
    <source>
        <dbReference type="ARBA" id="ARBA00023180"/>
    </source>
</evidence>
<feature type="compositionally biased region" description="Low complexity" evidence="12">
    <location>
        <begin position="103"/>
        <end position="120"/>
    </location>
</feature>
<keyword evidence="16" id="KW-1185">Reference proteome</keyword>
<feature type="transmembrane region" description="Helical" evidence="13">
    <location>
        <begin position="15"/>
        <end position="37"/>
    </location>
</feature>
<keyword evidence="8" id="KW-0339">Growth factor</keyword>
<comment type="subcellular location">
    <subcellularLocation>
        <location evidence="1">Cell membrane</location>
        <topology evidence="1">Single-pass type I membrane protein</topology>
    </subcellularLocation>
    <subcellularLocation>
        <location evidence="2">Secreted</location>
    </subcellularLocation>
</comment>
<feature type="region of interest" description="Disordered" evidence="12">
    <location>
        <begin position="224"/>
        <end position="250"/>
    </location>
</feature>
<keyword evidence="11" id="KW-0325">Glycoprotein</keyword>
<dbReference type="GO" id="GO:0035556">
    <property type="term" value="P:intracellular signal transduction"/>
    <property type="evidence" value="ECO:0007669"/>
    <property type="project" value="TreeGrafter"/>
</dbReference>
<gene>
    <name evidence="15" type="ORF">P4O66_002882</name>
</gene>
<dbReference type="InterPro" id="IPR002154">
    <property type="entry name" value="Neuregulin_C"/>
</dbReference>
<proteinExistence type="predicted"/>
<reference evidence="15" key="1">
    <citation type="submission" date="2023-03" db="EMBL/GenBank/DDBJ databases">
        <title>Electrophorus voltai genome.</title>
        <authorList>
            <person name="Bian C."/>
        </authorList>
    </citation>
    <scope>NUCLEOTIDE SEQUENCE</scope>
    <source>
        <strain evidence="15">CB-2022</strain>
        <tissue evidence="15">Muscle</tissue>
    </source>
</reference>
<keyword evidence="7 13" id="KW-1133">Transmembrane helix</keyword>
<dbReference type="PANTHER" id="PTHR11100">
    <property type="entry name" value="HEREGULIN-NEUREGULIN FAMILY MEMBER"/>
    <property type="match status" value="1"/>
</dbReference>
<evidence type="ECO:0000256" key="4">
    <source>
        <dbReference type="ARBA" id="ARBA00022525"/>
    </source>
</evidence>
<dbReference type="GO" id="GO:0005615">
    <property type="term" value="C:extracellular space"/>
    <property type="evidence" value="ECO:0007669"/>
    <property type="project" value="TreeGrafter"/>
</dbReference>
<feature type="domain" description="Neuregulin C-terminal" evidence="14">
    <location>
        <begin position="39"/>
        <end position="202"/>
    </location>
</feature>
<protein>
    <recommendedName>
        <fullName evidence="14">Neuregulin C-terminal domain-containing protein</fullName>
    </recommendedName>
</protein>
<evidence type="ECO:0000256" key="9">
    <source>
        <dbReference type="ARBA" id="ARBA00023136"/>
    </source>
</evidence>
<evidence type="ECO:0000313" key="15">
    <source>
        <dbReference type="EMBL" id="KAK1787387.1"/>
    </source>
</evidence>
<keyword evidence="10" id="KW-1015">Disulfide bond</keyword>
<dbReference type="EMBL" id="JAROKS010000023">
    <property type="protein sequence ID" value="KAK1787387.1"/>
    <property type="molecule type" value="Genomic_DNA"/>
</dbReference>
<dbReference type="GO" id="GO:0008083">
    <property type="term" value="F:growth factor activity"/>
    <property type="evidence" value="ECO:0007669"/>
    <property type="project" value="UniProtKB-KW"/>
</dbReference>
<evidence type="ECO:0000256" key="5">
    <source>
        <dbReference type="ARBA" id="ARBA00022536"/>
    </source>
</evidence>
<evidence type="ECO:0000256" key="1">
    <source>
        <dbReference type="ARBA" id="ARBA00004251"/>
    </source>
</evidence>
<feature type="region of interest" description="Disordered" evidence="12">
    <location>
        <begin position="100"/>
        <end position="132"/>
    </location>
</feature>
<evidence type="ECO:0000259" key="14">
    <source>
        <dbReference type="Pfam" id="PF02158"/>
    </source>
</evidence>
<dbReference type="PANTHER" id="PTHR11100:SF24">
    <property type="entry name" value="PRO-NEUREGULIN-2, MEMBRANE-BOUND ISOFORM ISOFORM X1"/>
    <property type="match status" value="1"/>
</dbReference>
<accession>A0AAD8YUX9</accession>
<name>A0AAD8YUX9_9TELE</name>
<keyword evidence="9 13" id="KW-0472">Membrane</keyword>
<evidence type="ECO:0000256" key="7">
    <source>
        <dbReference type="ARBA" id="ARBA00022989"/>
    </source>
</evidence>
<evidence type="ECO:0000256" key="13">
    <source>
        <dbReference type="SAM" id="Phobius"/>
    </source>
</evidence>
<feature type="region of interest" description="Disordered" evidence="12">
    <location>
        <begin position="173"/>
        <end position="211"/>
    </location>
</feature>
<keyword evidence="4" id="KW-0964">Secreted</keyword>
<comment type="caution">
    <text evidence="15">The sequence shown here is derived from an EMBL/GenBank/DDBJ whole genome shotgun (WGS) entry which is preliminary data.</text>
</comment>
<evidence type="ECO:0000256" key="3">
    <source>
        <dbReference type="ARBA" id="ARBA00022475"/>
    </source>
</evidence>
<keyword evidence="3" id="KW-1003">Cell membrane</keyword>
<dbReference type="AlphaFoldDB" id="A0AAD8YUX9"/>
<keyword evidence="6 13" id="KW-0812">Transmembrane</keyword>
<dbReference type="InterPro" id="IPR040180">
    <property type="entry name" value="Neuregulin"/>
</dbReference>
<dbReference type="GO" id="GO:0048513">
    <property type="term" value="P:animal organ development"/>
    <property type="evidence" value="ECO:0007669"/>
    <property type="project" value="TreeGrafter"/>
</dbReference>
<dbReference type="GO" id="GO:0005886">
    <property type="term" value="C:plasma membrane"/>
    <property type="evidence" value="ECO:0007669"/>
    <property type="project" value="UniProtKB-SubCell"/>
</dbReference>
<evidence type="ECO:0000256" key="12">
    <source>
        <dbReference type="SAM" id="MobiDB-lite"/>
    </source>
</evidence>
<evidence type="ECO:0000256" key="2">
    <source>
        <dbReference type="ARBA" id="ARBA00004613"/>
    </source>
</evidence>
<evidence type="ECO:0000313" key="16">
    <source>
        <dbReference type="Proteomes" id="UP001239994"/>
    </source>
</evidence>
<keyword evidence="5" id="KW-0245">EGF-like domain</keyword>
<evidence type="ECO:0000256" key="6">
    <source>
        <dbReference type="ARBA" id="ARBA00022692"/>
    </source>
</evidence>
<evidence type="ECO:0000256" key="10">
    <source>
        <dbReference type="ARBA" id="ARBA00023157"/>
    </source>
</evidence>
<dbReference type="GO" id="GO:0007399">
    <property type="term" value="P:nervous system development"/>
    <property type="evidence" value="ECO:0007669"/>
    <property type="project" value="InterPro"/>
</dbReference>
<evidence type="ECO:0000256" key="8">
    <source>
        <dbReference type="ARBA" id="ARBA00023030"/>
    </source>
</evidence>
<dbReference type="Pfam" id="PF02158">
    <property type="entry name" value="Neuregulin"/>
    <property type="match status" value="1"/>
</dbReference>
<sequence length="250" mass="27227">MASFYQAEELYQKRVLTITGICVALLVVGIVCVVAYCKTKKQRKKMHGHLRQNMCMDHPNRSLANGPNHPGPGPEEIPMVDYISKNVPATERVIRHGEEAAFSGGSRQSSRSHNSSTRAHSSTHRHEERTWSLERTDSVLSDCPSGMLSSSVGTSKCSSPACMEERARRAGRCGCPPPHRPPLQYGDSFDSIGDSPHSDRCATPPPHPPPSAMALVRMRAGHFKGHSETGADPRANGFPIIPGPDAEFIP</sequence>
<dbReference type="Proteomes" id="UP001239994">
    <property type="component" value="Unassembled WGS sequence"/>
</dbReference>